<dbReference type="EMBL" id="JAPYKO010000032">
    <property type="protein sequence ID" value="MEI9406222.1"/>
    <property type="molecule type" value="Genomic_DNA"/>
</dbReference>
<evidence type="ECO:0000256" key="1">
    <source>
        <dbReference type="SAM" id="MobiDB-lite"/>
    </source>
</evidence>
<accession>A0ABU8KLI1</accession>
<evidence type="ECO:0008006" key="4">
    <source>
        <dbReference type="Google" id="ProtNLM"/>
    </source>
</evidence>
<comment type="caution">
    <text evidence="2">The sequence shown here is derived from an EMBL/GenBank/DDBJ whole genome shotgun (WGS) entry which is preliminary data.</text>
</comment>
<feature type="region of interest" description="Disordered" evidence="1">
    <location>
        <begin position="150"/>
        <end position="176"/>
    </location>
</feature>
<reference evidence="2 3" key="1">
    <citation type="submission" date="2022-12" db="EMBL/GenBank/DDBJ databases">
        <authorList>
            <person name="Muema E."/>
        </authorList>
    </citation>
    <scope>NUCLEOTIDE SEQUENCE [LARGE SCALE GENOMIC DNA]</scope>
    <source>
        <strain evidence="3">1330</strain>
    </source>
</reference>
<proteinExistence type="predicted"/>
<dbReference type="Proteomes" id="UP001366503">
    <property type="component" value="Unassembled WGS sequence"/>
</dbReference>
<organism evidence="2 3">
    <name type="scientific">Mesorhizobium argentiipisi</name>
    <dbReference type="NCBI Taxonomy" id="3015175"/>
    <lineage>
        <taxon>Bacteria</taxon>
        <taxon>Pseudomonadati</taxon>
        <taxon>Pseudomonadota</taxon>
        <taxon>Alphaproteobacteria</taxon>
        <taxon>Hyphomicrobiales</taxon>
        <taxon>Phyllobacteriaceae</taxon>
        <taxon>Mesorhizobium</taxon>
    </lineage>
</organism>
<dbReference type="RefSeq" id="WP_337096623.1">
    <property type="nucleotide sequence ID" value="NZ_JAPYKO010000032.1"/>
</dbReference>
<gene>
    <name evidence="2" type="ORF">O7A05_29255</name>
</gene>
<dbReference type="PROSITE" id="PS51257">
    <property type="entry name" value="PROKAR_LIPOPROTEIN"/>
    <property type="match status" value="1"/>
</dbReference>
<name>A0ABU8KLI1_9HYPH</name>
<evidence type="ECO:0000313" key="2">
    <source>
        <dbReference type="EMBL" id="MEI9406222.1"/>
    </source>
</evidence>
<feature type="compositionally biased region" description="Basic and acidic residues" evidence="1">
    <location>
        <begin position="158"/>
        <end position="176"/>
    </location>
</feature>
<keyword evidence="3" id="KW-1185">Reference proteome</keyword>
<protein>
    <recommendedName>
        <fullName evidence="4">Lipoprotein</fullName>
    </recommendedName>
</protein>
<evidence type="ECO:0000313" key="3">
    <source>
        <dbReference type="Proteomes" id="UP001366503"/>
    </source>
</evidence>
<sequence length="176" mass="19022">MLRKLSRSIVLGAALVGAVTLGACRDTGNDQLFAISGKLFEFNYRLAIATYVITLKPLRPIADGQVAVVSFQNPAGGEPLVVNQKIWPKLPHITLTSPPLSCVVKDKPYKISIRIEDASGTLLQSIDTTMTSSEDQTMLPDRPLVIGPKYELNPDLAGHPDGKLPDEQKPDCSKAT</sequence>